<proteinExistence type="predicted"/>
<accession>A0AAV4LR46</accession>
<keyword evidence="2" id="KW-1185">Reference proteome</keyword>
<gene>
    <name evidence="1" type="ORF">BcabD6B2_06640</name>
</gene>
<protein>
    <submittedName>
        <fullName evidence="1">Universal stress protein</fullName>
    </submittedName>
</protein>
<evidence type="ECO:0000313" key="2">
    <source>
        <dbReference type="Proteomes" id="UP001497744"/>
    </source>
</evidence>
<reference evidence="1 2" key="1">
    <citation type="submission" date="2021-06" db="EMBL/GenBank/DDBJ databases">
        <title>Genome sequence of Babesia caballi.</title>
        <authorList>
            <person name="Yamagishi J."/>
            <person name="Kidaka T."/>
            <person name="Ochi A."/>
        </authorList>
    </citation>
    <scope>NUCLEOTIDE SEQUENCE [LARGE SCALE GENOMIC DNA]</scope>
    <source>
        <strain evidence="1">USDA-D6B2</strain>
    </source>
</reference>
<organism evidence="1 2">
    <name type="scientific">Babesia caballi</name>
    <dbReference type="NCBI Taxonomy" id="5871"/>
    <lineage>
        <taxon>Eukaryota</taxon>
        <taxon>Sar</taxon>
        <taxon>Alveolata</taxon>
        <taxon>Apicomplexa</taxon>
        <taxon>Aconoidasida</taxon>
        <taxon>Piroplasmida</taxon>
        <taxon>Babesiidae</taxon>
        <taxon>Babesia</taxon>
    </lineage>
</organism>
<dbReference type="RefSeq" id="XP_067713300.1">
    <property type="nucleotide sequence ID" value="XM_067857199.1"/>
</dbReference>
<sequence length="143" mass="15426">MNTINVNTAVPTKFPASAQNDAPRWQCPPRHAPSNQKALNVVLRLDDLLVQGRALATDDGARDHRPRYSAGAPERNLALYENVGDVLVLADKGKVEDDLEGLGIGRQNDDLGESAVERLGSCTESVPTNERNPPSLAPFLSCL</sequence>
<dbReference type="Proteomes" id="UP001497744">
    <property type="component" value="Unassembled WGS sequence"/>
</dbReference>
<dbReference type="GeneID" id="94192712"/>
<name>A0AAV4LR46_BABCB</name>
<dbReference type="AlphaFoldDB" id="A0AAV4LR46"/>
<comment type="caution">
    <text evidence="1">The sequence shown here is derived from an EMBL/GenBank/DDBJ whole genome shotgun (WGS) entry which is preliminary data.</text>
</comment>
<evidence type="ECO:0000313" key="1">
    <source>
        <dbReference type="EMBL" id="GIX61229.1"/>
    </source>
</evidence>
<dbReference type="EMBL" id="BPLF01000001">
    <property type="protein sequence ID" value="GIX61229.1"/>
    <property type="molecule type" value="Genomic_DNA"/>
</dbReference>